<reference evidence="2" key="2">
    <citation type="submission" date="2020-09" db="EMBL/GenBank/DDBJ databases">
        <authorList>
            <person name="Sun Q."/>
            <person name="Ohkuma M."/>
        </authorList>
    </citation>
    <scope>NUCLEOTIDE SEQUENCE</scope>
    <source>
        <strain evidence="2">JCM 19831</strain>
    </source>
</reference>
<gene>
    <name evidence="2" type="ORF">GCM10007977_052380</name>
</gene>
<accession>A0A917TY35</accession>
<protein>
    <submittedName>
        <fullName evidence="2">Phosphohydrolase</fullName>
    </submittedName>
</protein>
<keyword evidence="3" id="KW-1185">Reference proteome</keyword>
<feature type="domain" description="HD" evidence="1">
    <location>
        <begin position="33"/>
        <end position="133"/>
    </location>
</feature>
<comment type="caution">
    <text evidence="2">The sequence shown here is derived from an EMBL/GenBank/DDBJ whole genome shotgun (WGS) entry which is preliminary data.</text>
</comment>
<sequence>MLEEALQAPGPRPLPPAVADLLRAEQAPPRLAAHLRQVHDVACDLLDRLADEVPELEVDRTAVTFGAATHDIGKARHPEELTGPGSRHEPTGERVLLSYGVPADLARFAAVHADWDRPDATIEELLVTLADKVWKGRRDPDLEQRVTIAVAAATGREPWDAFLLLDDVLTHLAERADERLAFQAAYPV</sequence>
<evidence type="ECO:0000259" key="1">
    <source>
        <dbReference type="Pfam" id="PF01966"/>
    </source>
</evidence>
<dbReference type="Proteomes" id="UP000642070">
    <property type="component" value="Unassembled WGS sequence"/>
</dbReference>
<dbReference type="EMBL" id="BMPI01000026">
    <property type="protein sequence ID" value="GGM44317.1"/>
    <property type="molecule type" value="Genomic_DNA"/>
</dbReference>
<evidence type="ECO:0000313" key="2">
    <source>
        <dbReference type="EMBL" id="GGM44317.1"/>
    </source>
</evidence>
<dbReference type="RefSeq" id="WP_190252576.1">
    <property type="nucleotide sequence ID" value="NZ_BMPI01000026.1"/>
</dbReference>
<organism evidence="2 3">
    <name type="scientific">Dactylosporangium sucinum</name>
    <dbReference type="NCBI Taxonomy" id="1424081"/>
    <lineage>
        <taxon>Bacteria</taxon>
        <taxon>Bacillati</taxon>
        <taxon>Actinomycetota</taxon>
        <taxon>Actinomycetes</taxon>
        <taxon>Micromonosporales</taxon>
        <taxon>Micromonosporaceae</taxon>
        <taxon>Dactylosporangium</taxon>
    </lineage>
</organism>
<proteinExistence type="predicted"/>
<name>A0A917TY35_9ACTN</name>
<dbReference type="Gene3D" id="1.10.3210.10">
    <property type="entry name" value="Hypothetical protein af1432"/>
    <property type="match status" value="1"/>
</dbReference>
<evidence type="ECO:0000313" key="3">
    <source>
        <dbReference type="Proteomes" id="UP000642070"/>
    </source>
</evidence>
<reference evidence="2" key="1">
    <citation type="journal article" date="2014" name="Int. J. Syst. Evol. Microbiol.">
        <title>Complete genome sequence of Corynebacterium casei LMG S-19264T (=DSM 44701T), isolated from a smear-ripened cheese.</title>
        <authorList>
            <consortium name="US DOE Joint Genome Institute (JGI-PGF)"/>
            <person name="Walter F."/>
            <person name="Albersmeier A."/>
            <person name="Kalinowski J."/>
            <person name="Ruckert C."/>
        </authorList>
    </citation>
    <scope>NUCLEOTIDE SEQUENCE</scope>
    <source>
        <strain evidence="2">JCM 19831</strain>
    </source>
</reference>
<dbReference type="SUPFAM" id="SSF109604">
    <property type="entry name" value="HD-domain/PDEase-like"/>
    <property type="match status" value="1"/>
</dbReference>
<dbReference type="Pfam" id="PF01966">
    <property type="entry name" value="HD"/>
    <property type="match status" value="1"/>
</dbReference>
<dbReference type="InterPro" id="IPR006674">
    <property type="entry name" value="HD_domain"/>
</dbReference>
<dbReference type="AlphaFoldDB" id="A0A917TY35"/>